<reference evidence="3" key="1">
    <citation type="submission" date="2023-11" db="EMBL/GenBank/DDBJ databases">
        <title>Genome assemblies of two species of porcelain crab, Petrolisthes cinctipes and Petrolisthes manimaculis (Anomura: Porcellanidae).</title>
        <authorList>
            <person name="Angst P."/>
        </authorList>
    </citation>
    <scope>NUCLEOTIDE SEQUENCE</scope>
    <source>
        <strain evidence="3">PB745_02</strain>
        <tissue evidence="3">Gill</tissue>
    </source>
</reference>
<feature type="compositionally biased region" description="Basic and acidic residues" evidence="1">
    <location>
        <begin position="121"/>
        <end position="163"/>
    </location>
</feature>
<feature type="transmembrane region" description="Helical" evidence="2">
    <location>
        <begin position="6"/>
        <end position="24"/>
    </location>
</feature>
<comment type="caution">
    <text evidence="3">The sequence shown here is derived from an EMBL/GenBank/DDBJ whole genome shotgun (WGS) entry which is preliminary data.</text>
</comment>
<evidence type="ECO:0000313" key="4">
    <source>
        <dbReference type="Proteomes" id="UP001292094"/>
    </source>
</evidence>
<accession>A0AAE1NC41</accession>
<dbReference type="AlphaFoldDB" id="A0AAE1NC41"/>
<feature type="compositionally biased region" description="Basic and acidic residues" evidence="1">
    <location>
        <begin position="171"/>
        <end position="187"/>
    </location>
</feature>
<gene>
    <name evidence="3" type="ORF">Pmani_039660</name>
</gene>
<evidence type="ECO:0000256" key="2">
    <source>
        <dbReference type="SAM" id="Phobius"/>
    </source>
</evidence>
<keyword evidence="2" id="KW-0472">Membrane</keyword>
<protein>
    <submittedName>
        <fullName evidence="3">Uncharacterized protein</fullName>
    </submittedName>
</protein>
<feature type="compositionally biased region" description="Basic residues" evidence="1">
    <location>
        <begin position="188"/>
        <end position="202"/>
    </location>
</feature>
<organism evidence="3 4">
    <name type="scientific">Petrolisthes manimaculis</name>
    <dbReference type="NCBI Taxonomy" id="1843537"/>
    <lineage>
        <taxon>Eukaryota</taxon>
        <taxon>Metazoa</taxon>
        <taxon>Ecdysozoa</taxon>
        <taxon>Arthropoda</taxon>
        <taxon>Crustacea</taxon>
        <taxon>Multicrustacea</taxon>
        <taxon>Malacostraca</taxon>
        <taxon>Eumalacostraca</taxon>
        <taxon>Eucarida</taxon>
        <taxon>Decapoda</taxon>
        <taxon>Pleocyemata</taxon>
        <taxon>Anomura</taxon>
        <taxon>Galatheoidea</taxon>
        <taxon>Porcellanidae</taxon>
        <taxon>Petrolisthes</taxon>
    </lineage>
</organism>
<name>A0AAE1NC41_9EUCA</name>
<dbReference type="EMBL" id="JAWZYT010006975">
    <property type="protein sequence ID" value="KAK4287265.1"/>
    <property type="molecule type" value="Genomic_DNA"/>
</dbReference>
<proteinExistence type="predicted"/>
<sequence length="472" mass="49917">MHHSTIWVVVVVMVMVTWLAVPSLQASVRRQLHPNASPKDMEMDTTAFPDDTLIHTETPPPTPPLLPTTTAHELSQGVEALPEAASEPLDSSLTLLSTIETGGEGEGEGEGGKGEGGNGEGGKDEGGNGEGGKDEGGNGEGGKDEGGEGKREEGEGGKGEGGKNEGGNGEGGKDEGGKDEGVGEEAAHHHHHQQQQHQHQHQHQASVPPSSPPSSSSNMQGHHHHHHHNNNNNHHHNNMHVTTGDPTLDLLLASLDDRMNMAHLMDALVVDDKADTEAMEAVHQVAETMKKKGSSMGRSDLMMQLQGQGGTEVEVEGQGLGEGEGGGLLTGVEAEQQQTAEFTLEPHLGPAILPFQVPEGYFVPFVPRRAFGVVNGVARPPHGHGSFYNHRPPGLVDVPNSPAYGYLFSGYRRFQPDRQSSSSNVASSRDFLDAVAALDLTTLDLASLGLESPSLSDLDPTLLDQTSLNTTI</sequence>
<keyword evidence="2" id="KW-0812">Transmembrane</keyword>
<evidence type="ECO:0000256" key="1">
    <source>
        <dbReference type="SAM" id="MobiDB-lite"/>
    </source>
</evidence>
<feature type="compositionally biased region" description="Basic residues" evidence="1">
    <location>
        <begin position="221"/>
        <end position="238"/>
    </location>
</feature>
<evidence type="ECO:0000313" key="3">
    <source>
        <dbReference type="EMBL" id="KAK4287265.1"/>
    </source>
</evidence>
<keyword evidence="2" id="KW-1133">Transmembrane helix</keyword>
<feature type="region of interest" description="Disordered" evidence="1">
    <location>
        <begin position="100"/>
        <end position="242"/>
    </location>
</feature>
<feature type="compositionally biased region" description="Low complexity" evidence="1">
    <location>
        <begin position="203"/>
        <end position="217"/>
    </location>
</feature>
<keyword evidence="4" id="KW-1185">Reference proteome</keyword>
<dbReference type="Proteomes" id="UP001292094">
    <property type="component" value="Unassembled WGS sequence"/>
</dbReference>